<organism evidence="1 2">
    <name type="scientific">[Candida] jaroonii</name>
    <dbReference type="NCBI Taxonomy" id="467808"/>
    <lineage>
        <taxon>Eukaryota</taxon>
        <taxon>Fungi</taxon>
        <taxon>Dikarya</taxon>
        <taxon>Ascomycota</taxon>
        <taxon>Saccharomycotina</taxon>
        <taxon>Pichiomycetes</taxon>
        <taxon>Debaryomycetaceae</taxon>
        <taxon>Yamadazyma</taxon>
    </lineage>
</organism>
<reference evidence="1" key="1">
    <citation type="submission" date="2022-06" db="EMBL/GenBank/DDBJ databases">
        <authorList>
            <person name="Legras J.-L."/>
            <person name="Devillers H."/>
            <person name="Grondin C."/>
        </authorList>
    </citation>
    <scope>NUCLEOTIDE SEQUENCE</scope>
    <source>
        <strain evidence="1">CLIB 1444</strain>
    </source>
</reference>
<dbReference type="EMBL" id="CALSDN010000014">
    <property type="protein sequence ID" value="CAH6723356.1"/>
    <property type="molecule type" value="Genomic_DNA"/>
</dbReference>
<protein>
    <submittedName>
        <fullName evidence="1">Chromatin assembly factor 1 subunit p90</fullName>
    </submittedName>
</protein>
<evidence type="ECO:0000313" key="1">
    <source>
        <dbReference type="EMBL" id="CAH6723356.1"/>
    </source>
</evidence>
<keyword evidence="2" id="KW-1185">Reference proteome</keyword>
<gene>
    <name evidence="1" type="ORF">CLIB1444_14S02234</name>
</gene>
<accession>A0ACA9YE50</accession>
<proteinExistence type="predicted"/>
<comment type="caution">
    <text evidence="1">The sequence shown here is derived from an EMBL/GenBank/DDBJ whole genome shotgun (WGS) entry which is preliminary data.</text>
</comment>
<dbReference type="Proteomes" id="UP001152531">
    <property type="component" value="Unassembled WGS sequence"/>
</dbReference>
<name>A0ACA9YE50_9ASCO</name>
<evidence type="ECO:0000313" key="2">
    <source>
        <dbReference type="Proteomes" id="UP001152531"/>
    </source>
</evidence>
<sequence length="562" mass="65157">MPTPSKECITIQDIMEESPSKRIKLSTPDMSIHEDNDSSSIEVIDLLDTEEQQPSQDQPKSERQKLAQAKKEEERKLRELKKEEERKAKEIAKEEERKAREEAKEAERKAKEAAKEAEKRAREEAKAAEKKRKEEARELEKKQREEAKETERKKREELKEMERKKKEAAKEAERKRKEELKEAERKAKEEAKEAERKAKEAKEAEKQAVELKKKKLADKQKIGNFFSRAKSDTSKDSNSAQTLFDKLVLPFHVKSNCTMAASGQLPKDKLAQAKASFENLLTQPAINDKSFFKSRTMNITSTTVVSPEDIVQAMENNTSSSTIFSMLRNLGTIKYLQFYENEKPPYIGTWCSKDHISLNFPITEPFNQELTGYDYTYDSDLDWREEEGDDIDIDEDDEEEEDEDNDMEDFVEAEMERETRFVGKLKPTFMLNDGTNKEVFNNLKFERLHITVDFPIDPKINYWKAENDDTSLLSTPLPATTSTPVNVLTPTKPTIKDEKIITSLITFIEANNDFSIGTLVELSQKQFKDFTKVLLKNTIQEIAHYNKKTAHWEIKPQFKQPI</sequence>